<dbReference type="InterPro" id="IPR020846">
    <property type="entry name" value="MFS_dom"/>
</dbReference>
<name>A0AAW3VHV2_ACILW</name>
<feature type="domain" description="Major facilitator superfamily (MFS) profile" evidence="8">
    <location>
        <begin position="9"/>
        <end position="387"/>
    </location>
</feature>
<keyword evidence="2" id="KW-0813">Transport</keyword>
<keyword evidence="3" id="KW-1003">Cell membrane</keyword>
<feature type="transmembrane region" description="Helical" evidence="7">
    <location>
        <begin position="164"/>
        <end position="186"/>
    </location>
</feature>
<evidence type="ECO:0000256" key="6">
    <source>
        <dbReference type="ARBA" id="ARBA00023136"/>
    </source>
</evidence>
<feature type="transmembrane region" description="Helical" evidence="7">
    <location>
        <begin position="76"/>
        <end position="98"/>
    </location>
</feature>
<proteinExistence type="predicted"/>
<feature type="transmembrane region" description="Helical" evidence="7">
    <location>
        <begin position="274"/>
        <end position="294"/>
    </location>
</feature>
<dbReference type="PANTHER" id="PTHR23517">
    <property type="entry name" value="RESISTANCE PROTEIN MDTM, PUTATIVE-RELATED-RELATED"/>
    <property type="match status" value="1"/>
</dbReference>
<evidence type="ECO:0000256" key="4">
    <source>
        <dbReference type="ARBA" id="ARBA00022692"/>
    </source>
</evidence>
<keyword evidence="5 7" id="KW-1133">Transmembrane helix</keyword>
<dbReference type="SUPFAM" id="SSF103473">
    <property type="entry name" value="MFS general substrate transporter"/>
    <property type="match status" value="1"/>
</dbReference>
<evidence type="ECO:0000313" key="9">
    <source>
        <dbReference type="EMBL" id="MBB6364527.1"/>
    </source>
</evidence>
<feature type="transmembrane region" description="Helical" evidence="7">
    <location>
        <begin position="300"/>
        <end position="323"/>
    </location>
</feature>
<evidence type="ECO:0000256" key="2">
    <source>
        <dbReference type="ARBA" id="ARBA00022448"/>
    </source>
</evidence>
<dbReference type="GO" id="GO:0022857">
    <property type="term" value="F:transmembrane transporter activity"/>
    <property type="evidence" value="ECO:0007669"/>
    <property type="project" value="InterPro"/>
</dbReference>
<comment type="subcellular location">
    <subcellularLocation>
        <location evidence="1">Cell membrane</location>
        <topology evidence="1">Multi-pass membrane protein</topology>
    </subcellularLocation>
</comment>
<dbReference type="Gene3D" id="1.20.1250.20">
    <property type="entry name" value="MFS general substrate transporter like domains"/>
    <property type="match status" value="1"/>
</dbReference>
<reference evidence="9 10" key="1">
    <citation type="submission" date="2020-08" db="EMBL/GenBank/DDBJ databases">
        <title>Functional genomics of gut bacteria from endangered species of beetles.</title>
        <authorList>
            <person name="Carlos-Shanley C."/>
        </authorList>
    </citation>
    <scope>NUCLEOTIDE SEQUENCE [LARGE SCALE GENOMIC DNA]</scope>
    <source>
        <strain evidence="9 10">S00127</strain>
    </source>
</reference>
<dbReference type="Pfam" id="PF07690">
    <property type="entry name" value="MFS_1"/>
    <property type="match status" value="1"/>
</dbReference>
<dbReference type="InterPro" id="IPR050171">
    <property type="entry name" value="MFS_Transporters"/>
</dbReference>
<dbReference type="InterPro" id="IPR036259">
    <property type="entry name" value="MFS_trans_sf"/>
</dbReference>
<evidence type="ECO:0000256" key="1">
    <source>
        <dbReference type="ARBA" id="ARBA00004651"/>
    </source>
</evidence>
<dbReference type="AlphaFoldDB" id="A0AAW3VHV2"/>
<feature type="transmembrane region" description="Helical" evidence="7">
    <location>
        <begin position="207"/>
        <end position="230"/>
    </location>
</feature>
<feature type="transmembrane region" description="Helical" evidence="7">
    <location>
        <begin position="104"/>
        <end position="124"/>
    </location>
</feature>
<evidence type="ECO:0000256" key="3">
    <source>
        <dbReference type="ARBA" id="ARBA00022475"/>
    </source>
</evidence>
<organism evidence="9 10">
    <name type="scientific">Acinetobacter lwoffii</name>
    <dbReference type="NCBI Taxonomy" id="28090"/>
    <lineage>
        <taxon>Bacteria</taxon>
        <taxon>Pseudomonadati</taxon>
        <taxon>Pseudomonadota</taxon>
        <taxon>Gammaproteobacteria</taxon>
        <taxon>Moraxellales</taxon>
        <taxon>Moraxellaceae</taxon>
        <taxon>Acinetobacter</taxon>
    </lineage>
</organism>
<gene>
    <name evidence="9" type="ORF">HNP34_002681</name>
</gene>
<keyword evidence="4 7" id="KW-0812">Transmembrane</keyword>
<feature type="transmembrane region" description="Helical" evidence="7">
    <location>
        <begin position="335"/>
        <end position="357"/>
    </location>
</feature>
<feature type="transmembrane region" description="Helical" evidence="7">
    <location>
        <begin position="136"/>
        <end position="158"/>
    </location>
</feature>
<dbReference type="EMBL" id="JACHLA010000021">
    <property type="protein sequence ID" value="MBB6364527.1"/>
    <property type="molecule type" value="Genomic_DNA"/>
</dbReference>
<evidence type="ECO:0000256" key="5">
    <source>
        <dbReference type="ARBA" id="ARBA00022989"/>
    </source>
</evidence>
<evidence type="ECO:0000259" key="8">
    <source>
        <dbReference type="PROSITE" id="PS50850"/>
    </source>
</evidence>
<protein>
    <submittedName>
        <fullName evidence="9">MFS family permease</fullName>
    </submittedName>
</protein>
<feature type="transmembrane region" description="Helical" evidence="7">
    <location>
        <begin position="242"/>
        <end position="262"/>
    </location>
</feature>
<evidence type="ECO:0000313" key="10">
    <source>
        <dbReference type="Proteomes" id="UP000548425"/>
    </source>
</evidence>
<dbReference type="GO" id="GO:0005886">
    <property type="term" value="C:plasma membrane"/>
    <property type="evidence" value="ECO:0007669"/>
    <property type="project" value="UniProtKB-SubCell"/>
</dbReference>
<dbReference type="InterPro" id="IPR011701">
    <property type="entry name" value="MFS"/>
</dbReference>
<dbReference type="Proteomes" id="UP000548425">
    <property type="component" value="Unassembled WGS sequence"/>
</dbReference>
<feature type="transmembrane region" description="Helical" evidence="7">
    <location>
        <begin position="43"/>
        <end position="64"/>
    </location>
</feature>
<evidence type="ECO:0000256" key="7">
    <source>
        <dbReference type="SAM" id="Phobius"/>
    </source>
</evidence>
<dbReference type="PANTHER" id="PTHR23517:SF13">
    <property type="entry name" value="MAJOR FACILITATOR SUPERFAMILY MFS_1"/>
    <property type="match status" value="1"/>
</dbReference>
<keyword evidence="6 7" id="KW-0472">Membrane</keyword>
<sequence length="392" mass="42499">MTTTTSWRPFLMVSLALMMGTIGTALASPLYPIYQQLWHLLPSQITYIFVAYMFGCLSTLLFLGRTSNSIGFLRTLQIGLALITLGLSVSVFAQNALILSIGRFIIGIASGLMTTSALMGLMHTIPESHRHTAPQLISIITAMGFGLGPLVGGVIAQFSAAPLVMPYLPIILGAVLCLIGLFWIKAPKFEAQPFSMAPKLQRPEAQFHRVFMIIAVTAFSAFAAFSLFASLSPSFLRNILPWHGPLVSGLAITSILVVSVIVQFMAKAVAASKCLNIGLMMMGLSLMVLVLCMYSKISLLFFISDICFGIGHGFALMGAFALIHQMTSLDNRAAVMSTYLFIAYLGTIVPIIAVGYLADHWGLDFAVISFCIAISLLCFALWWAYQKSRLPA</sequence>
<dbReference type="PROSITE" id="PS50850">
    <property type="entry name" value="MFS"/>
    <property type="match status" value="1"/>
</dbReference>
<accession>A0AAW3VHV2</accession>
<comment type="caution">
    <text evidence="9">The sequence shown here is derived from an EMBL/GenBank/DDBJ whole genome shotgun (WGS) entry which is preliminary data.</text>
</comment>
<feature type="transmembrane region" description="Helical" evidence="7">
    <location>
        <begin position="363"/>
        <end position="385"/>
    </location>
</feature>